<protein>
    <submittedName>
        <fullName evidence="1">Uncharacterized protein</fullName>
    </submittedName>
</protein>
<feature type="non-terminal residue" evidence="1">
    <location>
        <position position="272"/>
    </location>
</feature>
<evidence type="ECO:0000313" key="1">
    <source>
        <dbReference type="EMBL" id="GAG06315.1"/>
    </source>
</evidence>
<dbReference type="EMBL" id="BARS01021675">
    <property type="protein sequence ID" value="GAG06315.1"/>
    <property type="molecule type" value="Genomic_DNA"/>
</dbReference>
<sequence>DPSAFLDPLDPGYGKLINFLDFQPGTARTAPAVPTTTHQTRPKTRTLIRHWARRSDRTSKKAEALSVALDRVVSSRKRNISVGDPDIDELIQVAQLRRFVGQSLAAAGSPYKRRLWTVLRMRLATSLRRQSYAAQRPSVIAAVGRLSWQRAAAAAAAVALLLAALGPLPTTGFADHPITHLLGFVEQHVGVQEVNGPPPTEVPTSLPGQPVLPEQAQTLLELPVTEPSYLPEGFQLASALYYAQSTTTPEQGTFLLTYTIGGVEPETLADAK</sequence>
<dbReference type="AlphaFoldDB" id="X0UL02"/>
<gene>
    <name evidence="1" type="ORF">S01H1_34770</name>
</gene>
<name>X0UL02_9ZZZZ</name>
<comment type="caution">
    <text evidence="1">The sequence shown here is derived from an EMBL/GenBank/DDBJ whole genome shotgun (WGS) entry which is preliminary data.</text>
</comment>
<organism evidence="1">
    <name type="scientific">marine sediment metagenome</name>
    <dbReference type="NCBI Taxonomy" id="412755"/>
    <lineage>
        <taxon>unclassified sequences</taxon>
        <taxon>metagenomes</taxon>
        <taxon>ecological metagenomes</taxon>
    </lineage>
</organism>
<feature type="non-terminal residue" evidence="1">
    <location>
        <position position="1"/>
    </location>
</feature>
<accession>X0UL02</accession>
<proteinExistence type="predicted"/>
<reference evidence="1" key="1">
    <citation type="journal article" date="2014" name="Front. Microbiol.">
        <title>High frequency of phylogenetically diverse reductive dehalogenase-homologous genes in deep subseafloor sedimentary metagenomes.</title>
        <authorList>
            <person name="Kawai M."/>
            <person name="Futagami T."/>
            <person name="Toyoda A."/>
            <person name="Takaki Y."/>
            <person name="Nishi S."/>
            <person name="Hori S."/>
            <person name="Arai W."/>
            <person name="Tsubouchi T."/>
            <person name="Morono Y."/>
            <person name="Uchiyama I."/>
            <person name="Ito T."/>
            <person name="Fujiyama A."/>
            <person name="Inagaki F."/>
            <person name="Takami H."/>
        </authorList>
    </citation>
    <scope>NUCLEOTIDE SEQUENCE</scope>
    <source>
        <strain evidence="1">Expedition CK06-06</strain>
    </source>
</reference>